<dbReference type="Proteomes" id="UP001444625">
    <property type="component" value="Unassembled WGS sequence"/>
</dbReference>
<comment type="similarity">
    <text evidence="5">Belongs to the purine/pyrimidine phosphoribosyltransferase family. PurR subfamily.</text>
</comment>
<sequence>MKRSARLVAITNFFLENPRIHKNLPSFSEKYHAAKASISEDLDIIDQMFQAEGLGYLKRTAGSAGGVMYIPESTLENGVEFVKQLCERLKDPVRILPGGYLYMSDILGEPSTVREIGRVFASSFAKLDIDVVVTVATKGIPLAYAVASFLNVPVVIVRRDPKVTEGSSVSINYVSGSSRKIQTMVLPKRSLEEGANVCIIDDFMKAGGTINGMVSLLAEFNANVKAIGVLAEADDEEEERVVEDYTSLIKISNVDLKEKLISVQRGNFVQKS</sequence>
<keyword evidence="4" id="KW-0804">Transcription</keyword>
<dbReference type="RefSeq" id="WP_345824199.1">
    <property type="nucleotide sequence ID" value="NZ_JBDIML010000002.1"/>
</dbReference>
<dbReference type="InterPro" id="IPR015265">
    <property type="entry name" value="PuR_N"/>
</dbReference>
<evidence type="ECO:0000313" key="8">
    <source>
        <dbReference type="EMBL" id="MEN2766726.1"/>
    </source>
</evidence>
<dbReference type="NCBIfam" id="TIGR01743">
    <property type="entry name" value="purR_Bsub"/>
    <property type="match status" value="1"/>
</dbReference>
<dbReference type="InterPro" id="IPR036390">
    <property type="entry name" value="WH_DNA-bd_sf"/>
</dbReference>
<keyword evidence="3" id="KW-0238">DNA-binding</keyword>
<accession>A0ABU9XG89</accession>
<evidence type="ECO:0000259" key="7">
    <source>
        <dbReference type="Pfam" id="PF09182"/>
    </source>
</evidence>
<comment type="subunit">
    <text evidence="1">Homodimer.</text>
</comment>
<feature type="domain" description="Bacterial purine repressor N-terminal" evidence="7">
    <location>
        <begin position="2"/>
        <end position="71"/>
    </location>
</feature>
<dbReference type="SUPFAM" id="SSF53271">
    <property type="entry name" value="PRTase-like"/>
    <property type="match status" value="1"/>
</dbReference>
<dbReference type="InterPro" id="IPR029057">
    <property type="entry name" value="PRTase-like"/>
</dbReference>
<protein>
    <submittedName>
        <fullName evidence="8">Pur operon repressor</fullName>
    </submittedName>
</protein>
<evidence type="ECO:0000256" key="4">
    <source>
        <dbReference type="ARBA" id="ARBA00023163"/>
    </source>
</evidence>
<dbReference type="EMBL" id="JBDIML010000002">
    <property type="protein sequence ID" value="MEN2766726.1"/>
    <property type="molecule type" value="Genomic_DNA"/>
</dbReference>
<dbReference type="Pfam" id="PF00156">
    <property type="entry name" value="Pribosyltran"/>
    <property type="match status" value="1"/>
</dbReference>
<dbReference type="InterPro" id="IPR010078">
    <property type="entry name" value="PurR_Bsub"/>
</dbReference>
<comment type="caution">
    <text evidence="8">The sequence shown here is derived from an EMBL/GenBank/DDBJ whole genome shotgun (WGS) entry which is preliminary data.</text>
</comment>
<dbReference type="Gene3D" id="3.40.50.2020">
    <property type="match status" value="1"/>
</dbReference>
<dbReference type="InterPro" id="IPR036388">
    <property type="entry name" value="WH-like_DNA-bd_sf"/>
</dbReference>
<organism evidence="8 9">
    <name type="scientific">Ornithinibacillus xuwenensis</name>
    <dbReference type="NCBI Taxonomy" id="3144668"/>
    <lineage>
        <taxon>Bacteria</taxon>
        <taxon>Bacillati</taxon>
        <taxon>Bacillota</taxon>
        <taxon>Bacilli</taxon>
        <taxon>Bacillales</taxon>
        <taxon>Bacillaceae</taxon>
        <taxon>Ornithinibacillus</taxon>
    </lineage>
</organism>
<proteinExistence type="inferred from homology"/>
<dbReference type="PANTHER" id="PTHR43864:SF2">
    <property type="entry name" value="PUR OPERON REPRESSOR"/>
    <property type="match status" value="1"/>
</dbReference>
<keyword evidence="2" id="KW-0805">Transcription regulation</keyword>
<dbReference type="InterPro" id="IPR050118">
    <property type="entry name" value="Pur/Pyrimidine_PRTase"/>
</dbReference>
<gene>
    <name evidence="8" type="primary">purR</name>
    <name evidence="8" type="ORF">ABC228_05960</name>
</gene>
<evidence type="ECO:0000313" key="9">
    <source>
        <dbReference type="Proteomes" id="UP001444625"/>
    </source>
</evidence>
<evidence type="ECO:0000259" key="6">
    <source>
        <dbReference type="Pfam" id="PF00156"/>
    </source>
</evidence>
<dbReference type="Pfam" id="PF09182">
    <property type="entry name" value="PuR_N"/>
    <property type="match status" value="1"/>
</dbReference>
<dbReference type="Gene3D" id="1.10.10.10">
    <property type="entry name" value="Winged helix-like DNA-binding domain superfamily/Winged helix DNA-binding domain"/>
    <property type="match status" value="1"/>
</dbReference>
<evidence type="ECO:0000256" key="5">
    <source>
        <dbReference type="ARBA" id="ARBA00049656"/>
    </source>
</evidence>
<dbReference type="SUPFAM" id="SSF46785">
    <property type="entry name" value="Winged helix' DNA-binding domain"/>
    <property type="match status" value="1"/>
</dbReference>
<dbReference type="PANTHER" id="PTHR43864">
    <property type="entry name" value="HYPOXANTHINE/GUANINE PHOSPHORIBOSYLTRANSFERASE"/>
    <property type="match status" value="1"/>
</dbReference>
<keyword evidence="9" id="KW-1185">Reference proteome</keyword>
<dbReference type="InterPro" id="IPR000836">
    <property type="entry name" value="PRTase_dom"/>
</dbReference>
<dbReference type="CDD" id="cd06223">
    <property type="entry name" value="PRTases_typeI"/>
    <property type="match status" value="1"/>
</dbReference>
<evidence type="ECO:0000256" key="1">
    <source>
        <dbReference type="ARBA" id="ARBA00011738"/>
    </source>
</evidence>
<feature type="domain" description="Phosphoribosyltransferase" evidence="6">
    <location>
        <begin position="109"/>
        <end position="252"/>
    </location>
</feature>
<reference evidence="8 9" key="1">
    <citation type="submission" date="2024-05" db="EMBL/GenBank/DDBJ databases">
        <authorList>
            <person name="Haq I."/>
            <person name="Ullah Z."/>
            <person name="Ahmad R."/>
            <person name="Li M."/>
            <person name="Tong Y."/>
        </authorList>
    </citation>
    <scope>NUCLEOTIDE SEQUENCE [LARGE SCALE GENOMIC DNA]</scope>
    <source>
        <strain evidence="8 9">16A2E</strain>
    </source>
</reference>
<evidence type="ECO:0000256" key="3">
    <source>
        <dbReference type="ARBA" id="ARBA00023125"/>
    </source>
</evidence>
<evidence type="ECO:0000256" key="2">
    <source>
        <dbReference type="ARBA" id="ARBA00023015"/>
    </source>
</evidence>
<name>A0ABU9XG89_9BACI</name>